<evidence type="ECO:0000256" key="2">
    <source>
        <dbReference type="SAM" id="MobiDB-lite"/>
    </source>
</evidence>
<sequence length="487" mass="53726">MNRCSITACFFPQAYGCDTEDKSECLLRAALGENVSRVSDVMTHCTPCSVAAAIIRRVRENPGPSYHLHVIAGVDKKKEIMVDFVSGMVLQDMPPVGAPQQCMIFASDEESVVCKLLGGESISSLSSVLDDMNQIFLVSLRFQERVVTVVALEQLSTSLVASTVGSGDVNIWVLLNRPQEIEREVTLLNESVSMCEVVKEFLGSFWDTVAVSMGHADADRAVLVGASTPFPVPHAITGDALSNVGLTAERSPRGDVLSQRLEESQREVVRLKKRLEVTEAEVRRLSALERRLRAQEHSAVELDGMKSFSTVECQTDICPLANGGRVGAAVSRCEEDEVQLKEQAVIAMQQELSALRVKLCEVQKCMTETHGENIRNAADYQCRERVWQRELRRMREERDAAVGECERLRSVSLHQAPNDDTVRKAVQAAQALRDRELDELLMKVRAITNSHGTNARSNASLQSPKRGRSGVSTRRFSPAFDGEGLVL</sequence>
<feature type="compositionally biased region" description="Polar residues" evidence="2">
    <location>
        <begin position="451"/>
        <end position="463"/>
    </location>
</feature>
<name>G0UP02_TRYCI</name>
<proteinExistence type="predicted"/>
<feature type="coiled-coil region" evidence="1">
    <location>
        <begin position="377"/>
        <end position="411"/>
    </location>
</feature>
<accession>G0UP02</accession>
<protein>
    <submittedName>
        <fullName evidence="3">Uncharacterized protein</fullName>
    </submittedName>
</protein>
<evidence type="ECO:0000256" key="1">
    <source>
        <dbReference type="SAM" id="Coils"/>
    </source>
</evidence>
<keyword evidence="1" id="KW-0175">Coiled coil</keyword>
<feature type="region of interest" description="Disordered" evidence="2">
    <location>
        <begin position="451"/>
        <end position="487"/>
    </location>
</feature>
<dbReference type="AlphaFoldDB" id="G0UP02"/>
<organism evidence="3">
    <name type="scientific">Trypanosoma congolense (strain IL3000)</name>
    <dbReference type="NCBI Taxonomy" id="1068625"/>
    <lineage>
        <taxon>Eukaryota</taxon>
        <taxon>Discoba</taxon>
        <taxon>Euglenozoa</taxon>
        <taxon>Kinetoplastea</taxon>
        <taxon>Metakinetoplastina</taxon>
        <taxon>Trypanosomatida</taxon>
        <taxon>Trypanosomatidae</taxon>
        <taxon>Trypanosoma</taxon>
        <taxon>Nannomonas</taxon>
    </lineage>
</organism>
<feature type="coiled-coil region" evidence="1">
    <location>
        <begin position="254"/>
        <end position="295"/>
    </location>
</feature>
<dbReference type="VEuPathDB" id="TriTrypDB:TcIL3000_6_3670"/>
<gene>
    <name evidence="3" type="ORF">TCIL3000_6_3670</name>
</gene>
<reference evidence="3" key="1">
    <citation type="journal article" date="2012" name="Proc. Natl. Acad. Sci. U.S.A.">
        <title>Antigenic diversity is generated by distinct evolutionary mechanisms in African trypanosome species.</title>
        <authorList>
            <person name="Jackson A.P."/>
            <person name="Berry A."/>
            <person name="Aslett M."/>
            <person name="Allison H.C."/>
            <person name="Burton P."/>
            <person name="Vavrova-Anderson J."/>
            <person name="Brown R."/>
            <person name="Browne H."/>
            <person name="Corton N."/>
            <person name="Hauser H."/>
            <person name="Gamble J."/>
            <person name="Gilderthorp R."/>
            <person name="Marcello L."/>
            <person name="McQuillan J."/>
            <person name="Otto T.D."/>
            <person name="Quail M.A."/>
            <person name="Sanders M.J."/>
            <person name="van Tonder A."/>
            <person name="Ginger M.L."/>
            <person name="Field M.C."/>
            <person name="Barry J.D."/>
            <person name="Hertz-Fowler C."/>
            <person name="Berriman M."/>
        </authorList>
    </citation>
    <scope>NUCLEOTIDE SEQUENCE</scope>
    <source>
        <strain evidence="3">IL3000</strain>
    </source>
</reference>
<dbReference type="EMBL" id="HE575319">
    <property type="protein sequence ID" value="CCC91113.1"/>
    <property type="molecule type" value="Genomic_DNA"/>
</dbReference>
<evidence type="ECO:0000313" key="3">
    <source>
        <dbReference type="EMBL" id="CCC91113.1"/>
    </source>
</evidence>